<evidence type="ECO:0000256" key="4">
    <source>
        <dbReference type="ARBA" id="ARBA00022737"/>
    </source>
</evidence>
<keyword evidence="2" id="KW-0964">Secreted</keyword>
<dbReference type="Gene3D" id="3.40.50.410">
    <property type="entry name" value="von Willebrand factor, type A domain"/>
    <property type="match status" value="3"/>
</dbReference>
<evidence type="ECO:0000259" key="7">
    <source>
        <dbReference type="PROSITE" id="PS50234"/>
    </source>
</evidence>
<dbReference type="PANTHER" id="PTHR24020">
    <property type="entry name" value="COLLAGEN ALPHA"/>
    <property type="match status" value="1"/>
</dbReference>
<dbReference type="InterPro" id="IPR050525">
    <property type="entry name" value="ECM_Assembly_Org"/>
</dbReference>
<dbReference type="GO" id="GO:0005576">
    <property type="term" value="C:extracellular region"/>
    <property type="evidence" value="ECO:0007669"/>
    <property type="project" value="UniProtKB-SubCell"/>
</dbReference>
<keyword evidence="5" id="KW-0325">Glycoprotein</keyword>
<dbReference type="InterPro" id="IPR002035">
    <property type="entry name" value="VWF_A"/>
</dbReference>
<evidence type="ECO:0000256" key="3">
    <source>
        <dbReference type="ARBA" id="ARBA00022729"/>
    </source>
</evidence>
<gene>
    <name evidence="8" type="ORF">OFUS_LOCUS16769</name>
</gene>
<dbReference type="CDD" id="cd01450">
    <property type="entry name" value="vWFA_subfamily_ECM"/>
    <property type="match status" value="2"/>
</dbReference>
<dbReference type="FunFam" id="3.40.50.410:FF:000004">
    <property type="entry name" value="collagen alpha-6(VI) chain"/>
    <property type="match status" value="2"/>
</dbReference>
<comment type="subcellular location">
    <subcellularLocation>
        <location evidence="1">Secreted</location>
    </subcellularLocation>
</comment>
<dbReference type="PROSITE" id="PS50234">
    <property type="entry name" value="VWFA"/>
    <property type="match status" value="3"/>
</dbReference>
<dbReference type="AlphaFoldDB" id="A0A8S4PFB3"/>
<dbReference type="Pfam" id="PF00092">
    <property type="entry name" value="VWA"/>
    <property type="match status" value="3"/>
</dbReference>
<dbReference type="InterPro" id="IPR036465">
    <property type="entry name" value="vWFA_dom_sf"/>
</dbReference>
<keyword evidence="4" id="KW-0677">Repeat</keyword>
<dbReference type="SUPFAM" id="SSF53300">
    <property type="entry name" value="vWA-like"/>
    <property type="match status" value="3"/>
</dbReference>
<sequence>MTSLLKLMLVIGAVSVLEQVEGIPAQDRRGDIPHECGTASDIVFVLDSSSSIWGPDFKEQLKFVQNIVDKFTIGHKLTRVGVMTFSDKPHKYFGLGEINSKVKVNVAVADIQQSIGGTYTADAIKYMRENMFSDARSSVPQIAIIITDGQSIDSELTAIEAENAKKDGITMFAIGVGRNTDRNELEAIAAKPSREFVFNVKSYSRLERIATSLSKKTCEIVMETPPPPTTSVPIPDTTTVAGGSAGNRDYDTFEAKACLDASDIVFMLDSSSSIWGPDFRKQLTFVQEMIDTLDIGKDATRVGVMTFSTDPYEYFGLEKYHNADDIKDAISSIQQKSGGTNTGKAISHMRENMFNHARPGITKIGVIITDGQSRNPEWTLRQSAKAKHENIHIFAIGVGHSIDRKELEEIASEPKEQFVFAVDNYSKLRKITAMLSRKACQVNRPVVLETKPPVVYIPPTTTTQKPQGFGDEECLPVQSADIAFALTGNEINSLQNRAYSLAFIKSIVQEMNIGPQYVQVGIVPQDCMGMEGFGMNRFYDQNSLFNAIDSNNVIESNPTRTITYMRHRVFNHHGGARQNVKRIGVLIVDNMTNDVERLRQEARNAKTLDKMELFVIGVGRNINTNYLSAIASSSSGRHIYRVSDYSALDMIRENFLNNLCIISN</sequence>
<keyword evidence="9" id="KW-1185">Reference proteome</keyword>
<dbReference type="PANTHER" id="PTHR24020:SF84">
    <property type="entry name" value="VWFA DOMAIN-CONTAINING PROTEIN"/>
    <property type="match status" value="1"/>
</dbReference>
<dbReference type="Proteomes" id="UP000749559">
    <property type="component" value="Unassembled WGS sequence"/>
</dbReference>
<feature type="domain" description="VWFA" evidence="7">
    <location>
        <begin position="481"/>
        <end position="659"/>
    </location>
</feature>
<evidence type="ECO:0000256" key="1">
    <source>
        <dbReference type="ARBA" id="ARBA00004613"/>
    </source>
</evidence>
<dbReference type="SMART" id="SM00327">
    <property type="entry name" value="VWA"/>
    <property type="match status" value="3"/>
</dbReference>
<comment type="caution">
    <text evidence="8">The sequence shown here is derived from an EMBL/GenBank/DDBJ whole genome shotgun (WGS) entry which is preliminary data.</text>
</comment>
<feature type="domain" description="VWFA" evidence="7">
    <location>
        <begin position="41"/>
        <end position="213"/>
    </location>
</feature>
<dbReference type="PRINTS" id="PR00453">
    <property type="entry name" value="VWFADOMAIN"/>
</dbReference>
<organism evidence="8 9">
    <name type="scientific">Owenia fusiformis</name>
    <name type="common">Polychaete worm</name>
    <dbReference type="NCBI Taxonomy" id="6347"/>
    <lineage>
        <taxon>Eukaryota</taxon>
        <taxon>Metazoa</taxon>
        <taxon>Spiralia</taxon>
        <taxon>Lophotrochozoa</taxon>
        <taxon>Annelida</taxon>
        <taxon>Polychaeta</taxon>
        <taxon>Sedentaria</taxon>
        <taxon>Canalipalpata</taxon>
        <taxon>Sabellida</taxon>
        <taxon>Oweniida</taxon>
        <taxon>Oweniidae</taxon>
        <taxon>Owenia</taxon>
    </lineage>
</organism>
<evidence type="ECO:0000256" key="6">
    <source>
        <dbReference type="SAM" id="SignalP"/>
    </source>
</evidence>
<evidence type="ECO:0000256" key="2">
    <source>
        <dbReference type="ARBA" id="ARBA00022525"/>
    </source>
</evidence>
<evidence type="ECO:0000313" key="8">
    <source>
        <dbReference type="EMBL" id="CAH1791715.1"/>
    </source>
</evidence>
<evidence type="ECO:0000313" key="9">
    <source>
        <dbReference type="Proteomes" id="UP000749559"/>
    </source>
</evidence>
<feature type="domain" description="VWFA" evidence="7">
    <location>
        <begin position="263"/>
        <end position="435"/>
    </location>
</feature>
<reference evidence="8" key="1">
    <citation type="submission" date="2022-03" db="EMBL/GenBank/DDBJ databases">
        <authorList>
            <person name="Martin C."/>
        </authorList>
    </citation>
    <scope>NUCLEOTIDE SEQUENCE</scope>
</reference>
<protein>
    <recommendedName>
        <fullName evidence="7">VWFA domain-containing protein</fullName>
    </recommendedName>
</protein>
<keyword evidence="3 6" id="KW-0732">Signal</keyword>
<dbReference type="OrthoDB" id="6022609at2759"/>
<evidence type="ECO:0000256" key="5">
    <source>
        <dbReference type="ARBA" id="ARBA00023180"/>
    </source>
</evidence>
<dbReference type="EMBL" id="CAIIXF020000008">
    <property type="protein sequence ID" value="CAH1791715.1"/>
    <property type="molecule type" value="Genomic_DNA"/>
</dbReference>
<name>A0A8S4PFB3_OWEFU</name>
<proteinExistence type="predicted"/>
<feature type="chain" id="PRO_5035869323" description="VWFA domain-containing protein" evidence="6">
    <location>
        <begin position="23"/>
        <end position="664"/>
    </location>
</feature>
<accession>A0A8S4PFB3</accession>
<feature type="signal peptide" evidence="6">
    <location>
        <begin position="1"/>
        <end position="22"/>
    </location>
</feature>